<dbReference type="PROSITE" id="PS00583">
    <property type="entry name" value="PFKB_KINASES_1"/>
    <property type="match status" value="1"/>
</dbReference>
<evidence type="ECO:0000313" key="5">
    <source>
        <dbReference type="EMBL" id="HAJ5806750.1"/>
    </source>
</evidence>
<dbReference type="InterPro" id="IPR002173">
    <property type="entry name" value="Carboh/pur_kinase_PfkB_CS"/>
</dbReference>
<evidence type="ECO:0000256" key="2">
    <source>
        <dbReference type="ARBA" id="ARBA00022777"/>
    </source>
</evidence>
<name>A0A086V762_ECOLX</name>
<evidence type="ECO:0000313" key="14">
    <source>
        <dbReference type="Proteomes" id="UP000842519"/>
    </source>
</evidence>
<dbReference type="GO" id="GO:0016301">
    <property type="term" value="F:kinase activity"/>
    <property type="evidence" value="ECO:0007669"/>
    <property type="project" value="UniProtKB-KW"/>
</dbReference>
<dbReference type="EMBL" id="WCEW01000006">
    <property type="protein sequence ID" value="MTE88574.1"/>
    <property type="molecule type" value="Genomic_DNA"/>
</dbReference>
<gene>
    <name evidence="9" type="ORF">EIA08_25810</name>
    <name evidence="7" type="ORF">F9B07_06935</name>
    <name evidence="8" type="ORF">G5603_16820</name>
    <name evidence="6" type="ORF">GKF66_15335</name>
    <name evidence="4" type="ORF">HL563_05830</name>
    <name evidence="5" type="ORF">HLZ39_20000</name>
</gene>
<dbReference type="EC" id="2.7.1.-" evidence="6"/>
<dbReference type="Pfam" id="PF13412">
    <property type="entry name" value="HTH_24"/>
    <property type="match status" value="1"/>
</dbReference>
<dbReference type="PROSITE" id="PS00584">
    <property type="entry name" value="PFKB_KINASES_2"/>
    <property type="match status" value="1"/>
</dbReference>
<dbReference type="SUPFAM" id="SSF53613">
    <property type="entry name" value="Ribokinase-like"/>
    <property type="match status" value="1"/>
</dbReference>
<evidence type="ECO:0000313" key="12">
    <source>
        <dbReference type="Proteomes" id="UP000472856"/>
    </source>
</evidence>
<dbReference type="SUPFAM" id="SSF46785">
    <property type="entry name" value="Winged helix' DNA-binding domain"/>
    <property type="match status" value="1"/>
</dbReference>
<dbReference type="GO" id="GO:0006355">
    <property type="term" value="P:regulation of DNA-templated transcription"/>
    <property type="evidence" value="ECO:0007669"/>
    <property type="project" value="UniProtKB-ARBA"/>
</dbReference>
<dbReference type="EMBL" id="DABGYN010000004">
    <property type="protein sequence ID" value="HAJ0833257.1"/>
    <property type="molecule type" value="Genomic_DNA"/>
</dbReference>
<evidence type="ECO:0000313" key="11">
    <source>
        <dbReference type="Proteomes" id="UP000438958"/>
    </source>
</evidence>
<reference evidence="9 10" key="2">
    <citation type="submission" date="2018-11" db="EMBL/GenBank/DDBJ databases">
        <title>Enterobacteriaceae from Patient.</title>
        <authorList>
            <person name="Shen C."/>
            <person name="Yang Y."/>
            <person name="Tian G."/>
        </authorList>
    </citation>
    <scope>NUCLEOTIDE SEQUENCE [LARGE SCALE GENOMIC DNA]</scope>
    <source>
        <strain evidence="9 10">GBGD28</strain>
    </source>
</reference>
<dbReference type="InterPro" id="IPR036388">
    <property type="entry name" value="WH-like_DNA-bd_sf"/>
</dbReference>
<evidence type="ECO:0000313" key="13">
    <source>
        <dbReference type="Proteomes" id="UP000486847"/>
    </source>
</evidence>
<accession>A0A086V762</accession>
<dbReference type="Proteomes" id="UP000438958">
    <property type="component" value="Unassembled WGS sequence"/>
</dbReference>
<dbReference type="Proteomes" id="UP000472856">
    <property type="component" value="Unassembled WGS sequence"/>
</dbReference>
<protein>
    <submittedName>
        <fullName evidence="6">Sugar kinase</fullName>
        <ecNumber evidence="6">2.7.1.-</ecNumber>
    </submittedName>
</protein>
<keyword evidence="1 6" id="KW-0808">Transferase</keyword>
<dbReference type="InterPro" id="IPR011611">
    <property type="entry name" value="PfkB_dom"/>
</dbReference>
<reference evidence="4" key="4">
    <citation type="submission" date="2019-09" db="EMBL/GenBank/DDBJ databases">
        <authorList>
            <consortium name="NCBI Pathogen Detection Project"/>
        </authorList>
    </citation>
    <scope>NUCLEOTIDE SEQUENCE</scope>
    <source>
        <strain evidence="4">EC00618</strain>
        <strain evidence="5">Ecoli[ST-405]</strain>
    </source>
</reference>
<dbReference type="EMBL" id="DABGKQ010000044">
    <property type="protein sequence ID" value="HAJ5806750.1"/>
    <property type="molecule type" value="Genomic_DNA"/>
</dbReference>
<reference evidence="4 14" key="1">
    <citation type="journal article" date="2018" name="Genome Biol.">
        <title>SKESA: strategic k-mer extension for scrupulous assemblies.</title>
        <authorList>
            <person name="Souvorov A."/>
            <person name="Agarwala R."/>
            <person name="Lipman D.J."/>
        </authorList>
    </citation>
    <scope>NUCLEOTIDE SEQUENCE [LARGE SCALE GENOMIC DNA]</scope>
    <source>
        <strain evidence="4">EC00618</strain>
        <strain evidence="14">ecoli[ST-405]</strain>
        <strain evidence="5">Ecoli[ST-405]</strain>
    </source>
</reference>
<dbReference type="CDD" id="cd00090">
    <property type="entry name" value="HTH_ARSR"/>
    <property type="match status" value="1"/>
</dbReference>
<dbReference type="PANTHER" id="PTHR10584">
    <property type="entry name" value="SUGAR KINASE"/>
    <property type="match status" value="1"/>
</dbReference>
<proteinExistence type="predicted"/>
<dbReference type="InterPro" id="IPR036390">
    <property type="entry name" value="WH_DNA-bd_sf"/>
</dbReference>
<sequence length="364" mass="39936">MDNREKEILRILRHNPLIQQNEIAEILQISRSRVAAHIMDLMRKGAIKGKGYILTEQEYCVVLGAINMDIRGVADIHYPQKSSSPGSIYCSAGGVGRNIAHNLALLGRNVHLISAVGNDFYGETLLEQTRLAGVNVTNCIRLNGQNTSTYVSIADLQAETVMAINDTHILQQLTPQLLDASRMLIRHAGVVLADCNLTPAALEWIFTVADGIPVFIDTVSKFKAVNVKNWLPHIHTLKPTQKELEILWGSPVNNETDLLTAVNALHQQGVQQIFVWMGDESVFCSQREGEQFLLTPPVHAVVDSFGADDGFMAGLLYSFLEGSSFQESAHFAMACAALSRASTSINNPTLSVNNAQYLLKTSRG</sequence>
<reference evidence="6 11" key="3">
    <citation type="journal article" date="2019" name="Nat. Med.">
        <title>A library of human gut bacterial isolates paired with longitudinal multiomics data enables mechanistic microbiome research.</title>
        <authorList>
            <person name="Poyet M."/>
            <person name="Groussin M."/>
            <person name="Gibbons S.M."/>
            <person name="Avila-Pacheco J."/>
            <person name="Jiang X."/>
            <person name="Kearney S.M."/>
            <person name="Perrotta A.R."/>
            <person name="Berdy B."/>
            <person name="Zhao S."/>
            <person name="Lieberman T.D."/>
            <person name="Swanson P.K."/>
            <person name="Smith M."/>
            <person name="Roesemann S."/>
            <person name="Alexander J.E."/>
            <person name="Rich S.A."/>
            <person name="Livny J."/>
            <person name="Vlamakis H."/>
            <person name="Clish C."/>
            <person name="Bullock K."/>
            <person name="Deik A."/>
            <person name="Scott J."/>
            <person name="Pierce K.A."/>
            <person name="Xavier R.J."/>
            <person name="Alm E.J."/>
        </authorList>
    </citation>
    <scope>NUCLEOTIDE SEQUENCE [LARGE SCALE GENOMIC DNA]</scope>
    <source>
        <strain evidence="6 11">BIOML-A382</strain>
    </source>
</reference>
<evidence type="ECO:0000313" key="4">
    <source>
        <dbReference type="EMBL" id="HAJ0833257.1"/>
    </source>
</evidence>
<dbReference type="AlphaFoldDB" id="A0A086V762"/>
<evidence type="ECO:0000313" key="10">
    <source>
        <dbReference type="Proteomes" id="UP000271008"/>
    </source>
</evidence>
<evidence type="ECO:0000313" key="6">
    <source>
        <dbReference type="EMBL" id="MSI70168.1"/>
    </source>
</evidence>
<dbReference type="Gene3D" id="3.40.1190.20">
    <property type="match status" value="1"/>
</dbReference>
<keyword evidence="2 6" id="KW-0418">Kinase</keyword>
<dbReference type="RefSeq" id="WP_000370278.1">
    <property type="nucleotide sequence ID" value="NZ_AP017617.1"/>
</dbReference>
<dbReference type="Proteomes" id="UP000842519">
    <property type="component" value="Unassembled WGS sequence"/>
</dbReference>
<dbReference type="InterPro" id="IPR011991">
    <property type="entry name" value="ArsR-like_HTH"/>
</dbReference>
<evidence type="ECO:0000259" key="3">
    <source>
        <dbReference type="Pfam" id="PF00294"/>
    </source>
</evidence>
<dbReference type="EMBL" id="WKUE01000024">
    <property type="protein sequence ID" value="MSI70168.1"/>
    <property type="molecule type" value="Genomic_DNA"/>
</dbReference>
<dbReference type="Proteomes" id="UP000486847">
    <property type="component" value="Unassembled WGS sequence"/>
</dbReference>
<evidence type="ECO:0000256" key="1">
    <source>
        <dbReference type="ARBA" id="ARBA00022679"/>
    </source>
</evidence>
<dbReference type="CDD" id="cd01941">
    <property type="entry name" value="YeiC_kinase_like"/>
    <property type="match status" value="1"/>
</dbReference>
<dbReference type="Gene3D" id="1.10.10.10">
    <property type="entry name" value="Winged helix-like DNA-binding domain superfamily/Winged helix DNA-binding domain"/>
    <property type="match status" value="1"/>
</dbReference>
<feature type="domain" description="Carbohydrate kinase PfkB" evidence="3">
    <location>
        <begin position="58"/>
        <end position="348"/>
    </location>
</feature>
<organism evidence="6 11">
    <name type="scientific">Escherichia coli</name>
    <dbReference type="NCBI Taxonomy" id="562"/>
    <lineage>
        <taxon>Bacteria</taxon>
        <taxon>Pseudomonadati</taxon>
        <taxon>Pseudomonadota</taxon>
        <taxon>Gammaproteobacteria</taxon>
        <taxon>Enterobacterales</taxon>
        <taxon>Enterobacteriaceae</taxon>
        <taxon>Escherichia</taxon>
    </lineage>
</organism>
<dbReference type="Proteomes" id="UP000271008">
    <property type="component" value="Unassembled WGS sequence"/>
</dbReference>
<dbReference type="InterPro" id="IPR029056">
    <property type="entry name" value="Ribokinase-like"/>
</dbReference>
<dbReference type="NCBIfam" id="NF007416">
    <property type="entry name" value="PRK09954.1"/>
    <property type="match status" value="1"/>
</dbReference>
<dbReference type="PANTHER" id="PTHR10584:SF166">
    <property type="entry name" value="RIBOKINASE"/>
    <property type="match status" value="1"/>
</dbReference>
<dbReference type="EMBL" id="JAAJRI010000013">
    <property type="protein sequence ID" value="NGE89843.1"/>
    <property type="molecule type" value="Genomic_DNA"/>
</dbReference>
<reference evidence="7 13" key="5">
    <citation type="submission" date="2019-10" db="EMBL/GenBank/DDBJ databases">
        <title>Comparative genomic analysis of antimicrobial resistant Escherichia coli of diverse origin.</title>
        <authorList>
            <person name="Ghatak S."/>
            <person name="Milton A.P."/>
            <person name="Rhetso K."/>
            <person name="Purkait D."/>
            <person name="Das S."/>
            <person name="Puro K.-U."/>
            <person name="Shakuntala I."/>
            <person name="Sen A."/>
            <person name="Sanjukta R."/>
            <person name="Priya G.B."/>
            <person name="Mawlong M."/>
            <person name="Lyngdoh V."/>
            <person name="Rynghang J."/>
            <person name="Mawphlang B.L."/>
        </authorList>
    </citation>
    <scope>NUCLEOTIDE SEQUENCE [LARGE SCALE GENOMIC DNA]</scope>
    <source>
        <strain evidence="7 13">SE161</strain>
    </source>
</reference>
<evidence type="ECO:0000313" key="9">
    <source>
        <dbReference type="EMBL" id="RRD70508.1"/>
    </source>
</evidence>
<reference evidence="8 12" key="6">
    <citation type="submission" date="2020-02" db="EMBL/GenBank/DDBJ databases">
        <title>WGS of Carbapenem-Resistant Enterobacteriaceae.</title>
        <authorList>
            <person name="Tokajian S."/>
            <person name="El Chaar M."/>
            <person name="El Khoury M."/>
        </authorList>
    </citation>
    <scope>NUCLEOTIDE SEQUENCE [LARGE SCALE GENOMIC DNA]</scope>
    <source>
        <strain evidence="8 12">ECM_75</strain>
    </source>
</reference>
<comment type="caution">
    <text evidence="6">The sequence shown here is derived from an EMBL/GenBank/DDBJ whole genome shotgun (WGS) entry which is preliminary data.</text>
</comment>
<dbReference type="Pfam" id="PF00294">
    <property type="entry name" value="PfkB"/>
    <property type="match status" value="1"/>
</dbReference>
<dbReference type="EMBL" id="RQTU01000061">
    <property type="protein sequence ID" value="RRD70508.1"/>
    <property type="molecule type" value="Genomic_DNA"/>
</dbReference>
<evidence type="ECO:0000313" key="8">
    <source>
        <dbReference type="EMBL" id="NGE89843.1"/>
    </source>
</evidence>
<evidence type="ECO:0000313" key="7">
    <source>
        <dbReference type="EMBL" id="MTE88574.1"/>
    </source>
</evidence>